<accession>A0A8H9K5Q8</accession>
<reference evidence="2" key="1">
    <citation type="journal article" date="2018" name="Genome Biol.">
        <title>SKESA: strategic k-mer extension for scrupulous assemblies.</title>
        <authorList>
            <person name="Souvorov A."/>
            <person name="Agarwala R."/>
            <person name="Lipman D.J."/>
        </authorList>
    </citation>
    <scope>NUCLEOTIDE SEQUENCE</scope>
    <source>
        <strain evidence="2">BCW_3452</strain>
    </source>
</reference>
<keyword evidence="1" id="KW-1133">Transmembrane helix</keyword>
<comment type="caution">
    <text evidence="2">The sequence shown here is derived from an EMBL/GenBank/DDBJ whole genome shotgun (WGS) entry which is preliminary data.</text>
</comment>
<keyword evidence="1" id="KW-0472">Membrane</keyword>
<dbReference type="EMBL" id="DACRBY010000001">
    <property type="protein sequence ID" value="HAS8538386.1"/>
    <property type="molecule type" value="Genomic_DNA"/>
</dbReference>
<feature type="transmembrane region" description="Helical" evidence="1">
    <location>
        <begin position="14"/>
        <end position="32"/>
    </location>
</feature>
<gene>
    <name evidence="2" type="ORF">I7730_01050</name>
</gene>
<name>A0A8H9K5Q8_VIBVL</name>
<dbReference type="Proteomes" id="UP000863257">
    <property type="component" value="Unassembled WGS sequence"/>
</dbReference>
<organism evidence="2 3">
    <name type="scientific">Vibrio vulnificus</name>
    <dbReference type="NCBI Taxonomy" id="672"/>
    <lineage>
        <taxon>Bacteria</taxon>
        <taxon>Pseudomonadati</taxon>
        <taxon>Pseudomonadota</taxon>
        <taxon>Gammaproteobacteria</taxon>
        <taxon>Vibrionales</taxon>
        <taxon>Vibrionaceae</taxon>
        <taxon>Vibrio</taxon>
    </lineage>
</organism>
<dbReference type="AlphaFoldDB" id="A0A8H9K5Q8"/>
<keyword evidence="1" id="KW-0812">Transmembrane</keyword>
<proteinExistence type="predicted"/>
<sequence length="191" mass="21433">MYLFPKKGFTLHEYIVVIALSLVGLSSVWGFFQQRNETQLAMKELFKSEVVLNNVLNSHPSRSLIKPRYQHVGAASEAHRDTELAKGFDALSSDEIDTAISLSHDNMVDLAMKKVTAKTSETTFSLSKHFKKKRSCQTYINMAKFDNWTSVKTKLGNETYPSQPNKLNALCGDELQEVTLSYCIPTALSSC</sequence>
<evidence type="ECO:0000313" key="2">
    <source>
        <dbReference type="EMBL" id="HAS8538386.1"/>
    </source>
</evidence>
<evidence type="ECO:0000256" key="1">
    <source>
        <dbReference type="SAM" id="Phobius"/>
    </source>
</evidence>
<evidence type="ECO:0000313" key="3">
    <source>
        <dbReference type="Proteomes" id="UP000863257"/>
    </source>
</evidence>
<protein>
    <submittedName>
        <fullName evidence="2">Uncharacterized protein</fullName>
    </submittedName>
</protein>
<reference evidence="2" key="2">
    <citation type="submission" date="2019-01" db="EMBL/GenBank/DDBJ databases">
        <authorList>
            <consortium name="NCBI Pathogen Detection Project"/>
        </authorList>
    </citation>
    <scope>NUCLEOTIDE SEQUENCE</scope>
    <source>
        <strain evidence="2">BCW_3452</strain>
    </source>
</reference>